<reference evidence="1" key="1">
    <citation type="submission" date="2014-11" db="EMBL/GenBank/DDBJ databases">
        <authorList>
            <person name="Amaro Gonzalez C."/>
        </authorList>
    </citation>
    <scope>NUCLEOTIDE SEQUENCE</scope>
</reference>
<dbReference type="EMBL" id="GBXM01089933">
    <property type="protein sequence ID" value="JAH18644.1"/>
    <property type="molecule type" value="Transcribed_RNA"/>
</dbReference>
<dbReference type="AlphaFoldDB" id="A0A0E9QP62"/>
<protein>
    <submittedName>
        <fullName evidence="1">Uncharacterized protein</fullName>
    </submittedName>
</protein>
<reference evidence="1" key="2">
    <citation type="journal article" date="2015" name="Fish Shellfish Immunol.">
        <title>Early steps in the European eel (Anguilla anguilla)-Vibrio vulnificus interaction in the gills: Role of the RtxA13 toxin.</title>
        <authorList>
            <person name="Callol A."/>
            <person name="Pajuelo D."/>
            <person name="Ebbesson L."/>
            <person name="Teles M."/>
            <person name="MacKenzie S."/>
            <person name="Amaro C."/>
        </authorList>
    </citation>
    <scope>NUCLEOTIDE SEQUENCE</scope>
</reference>
<organism evidence="1">
    <name type="scientific">Anguilla anguilla</name>
    <name type="common">European freshwater eel</name>
    <name type="synonym">Muraena anguilla</name>
    <dbReference type="NCBI Taxonomy" id="7936"/>
    <lineage>
        <taxon>Eukaryota</taxon>
        <taxon>Metazoa</taxon>
        <taxon>Chordata</taxon>
        <taxon>Craniata</taxon>
        <taxon>Vertebrata</taxon>
        <taxon>Euteleostomi</taxon>
        <taxon>Actinopterygii</taxon>
        <taxon>Neopterygii</taxon>
        <taxon>Teleostei</taxon>
        <taxon>Anguilliformes</taxon>
        <taxon>Anguillidae</taxon>
        <taxon>Anguilla</taxon>
    </lineage>
</organism>
<evidence type="ECO:0000313" key="1">
    <source>
        <dbReference type="EMBL" id="JAH18644.1"/>
    </source>
</evidence>
<accession>A0A0E9QP62</accession>
<proteinExistence type="predicted"/>
<name>A0A0E9QP62_ANGAN</name>
<sequence>MRILRPGLGTVGLKVRKEQILGWYKDGICAPDPLRLYG</sequence>